<name>A0A1H6JX24_9EURY</name>
<protein>
    <submittedName>
        <fullName evidence="1">Uncharacterized protein</fullName>
    </submittedName>
</protein>
<sequence>MIFLADRANLDKRTLLTRIHSRFQTQAPNEASPIEQVRYHTSAGNKTGVRATISSDGFLDTPHPVAEAELQVSFDFPQTHAYDCYRIQWVEFDRNLIVGWHQDETHVDRGECHFQIDHHGETVQRETAEFLGTHPLNVLDERIDDLVDVLDALTWDDGIPRVPKQAVR</sequence>
<organism evidence="1 2">
    <name type="scientific">Halopenitus malekzadehii</name>
    <dbReference type="NCBI Taxonomy" id="1267564"/>
    <lineage>
        <taxon>Archaea</taxon>
        <taxon>Methanobacteriati</taxon>
        <taxon>Methanobacteriota</taxon>
        <taxon>Stenosarchaea group</taxon>
        <taxon>Halobacteria</taxon>
        <taxon>Halobacteriales</taxon>
        <taxon>Haloferacaceae</taxon>
        <taxon>Halopenitus</taxon>
    </lineage>
</organism>
<dbReference type="EMBL" id="FNWU01000027">
    <property type="protein sequence ID" value="SEH66982.1"/>
    <property type="molecule type" value="Genomic_DNA"/>
</dbReference>
<dbReference type="STRING" id="1267564.SAMN05192561_1271"/>
<accession>A0A1H6JX24</accession>
<evidence type="ECO:0000313" key="1">
    <source>
        <dbReference type="EMBL" id="SEH66982.1"/>
    </source>
</evidence>
<proteinExistence type="predicted"/>
<reference evidence="1 2" key="1">
    <citation type="submission" date="2016-10" db="EMBL/GenBank/DDBJ databases">
        <authorList>
            <person name="de Groot N.N."/>
        </authorList>
    </citation>
    <scope>NUCLEOTIDE SEQUENCE [LARGE SCALE GENOMIC DNA]</scope>
    <source>
        <strain evidence="1 2">IBRC-M10418</strain>
    </source>
</reference>
<gene>
    <name evidence="1" type="ORF">SAMN05192561_1271</name>
</gene>
<evidence type="ECO:0000313" key="2">
    <source>
        <dbReference type="Proteomes" id="UP000199215"/>
    </source>
</evidence>
<keyword evidence="2" id="KW-1185">Reference proteome</keyword>
<dbReference type="Proteomes" id="UP000199215">
    <property type="component" value="Unassembled WGS sequence"/>
</dbReference>
<dbReference type="AlphaFoldDB" id="A0A1H6JX24"/>